<keyword evidence="2 5" id="KW-0238">DNA-binding</keyword>
<dbReference type="EMBL" id="FOLO01000011">
    <property type="protein sequence ID" value="SFC54433.1"/>
    <property type="molecule type" value="Genomic_DNA"/>
</dbReference>
<dbReference type="RefSeq" id="WP_091983184.1">
    <property type="nucleotide sequence ID" value="NZ_FOLO01000011.1"/>
</dbReference>
<sequence length="301" mass="34940">MITEFLNNKKTEPKVLVENKISFNGPQSQLSIYDTFEPAQKVQLKSDQPLFCAMISGKKIMHSDDNYHSDFFPHESFVMAPNQIVEIDFPIAQLTQPTRCLAIEISSDRITQIAEQLNYSQQKSKEFGDWQYQPQIVHTRHNAQTQTLLQRMTHIYSENHQDRSFMIDLAVNELTIRLLRQQSRALMMSFCMLQSDFSGMTAAINYIETHLADNIEIAHLCKLACMSRTKFFNEFKQNLGCTPFVFQQQQRLKKAHELISSGRQITQVCFELGFTSCSHFSRVFKQFYGTSPKTFQQYQLG</sequence>
<evidence type="ECO:0000313" key="5">
    <source>
        <dbReference type="EMBL" id="SFC54433.1"/>
    </source>
</evidence>
<dbReference type="PRINTS" id="PR00032">
    <property type="entry name" value="HTHARAC"/>
</dbReference>
<feature type="domain" description="HTH araC/xylS-type" evidence="4">
    <location>
        <begin position="201"/>
        <end position="298"/>
    </location>
</feature>
<dbReference type="InterPro" id="IPR050204">
    <property type="entry name" value="AraC_XylS_family_regulators"/>
</dbReference>
<dbReference type="Pfam" id="PF06719">
    <property type="entry name" value="AraC_N"/>
    <property type="match status" value="1"/>
</dbReference>
<dbReference type="InterPro" id="IPR018060">
    <property type="entry name" value="HTH_AraC"/>
</dbReference>
<dbReference type="Pfam" id="PF12833">
    <property type="entry name" value="HTH_18"/>
    <property type="match status" value="1"/>
</dbReference>
<dbReference type="InterPro" id="IPR009594">
    <property type="entry name" value="Tscrpt_reg_HTH_AraC_N"/>
</dbReference>
<dbReference type="SUPFAM" id="SSF46689">
    <property type="entry name" value="Homeodomain-like"/>
    <property type="match status" value="2"/>
</dbReference>
<reference evidence="5 6" key="1">
    <citation type="submission" date="2016-10" db="EMBL/GenBank/DDBJ databases">
        <authorList>
            <person name="de Groot N.N."/>
        </authorList>
    </citation>
    <scope>NUCLEOTIDE SEQUENCE [LARGE SCALE GENOMIC DNA]</scope>
    <source>
        <strain evidence="5 6">DSM 6059</strain>
    </source>
</reference>
<proteinExistence type="predicted"/>
<dbReference type="Proteomes" id="UP000198862">
    <property type="component" value="Unassembled WGS sequence"/>
</dbReference>
<dbReference type="InterPro" id="IPR020449">
    <property type="entry name" value="Tscrpt_reg_AraC-type_HTH"/>
</dbReference>
<keyword evidence="6" id="KW-1185">Reference proteome</keyword>
<name>A0A1I1K8H4_9GAMM</name>
<dbReference type="GO" id="GO:0003700">
    <property type="term" value="F:DNA-binding transcription factor activity"/>
    <property type="evidence" value="ECO:0007669"/>
    <property type="project" value="InterPro"/>
</dbReference>
<dbReference type="AlphaFoldDB" id="A0A1I1K8H4"/>
<evidence type="ECO:0000256" key="2">
    <source>
        <dbReference type="ARBA" id="ARBA00023125"/>
    </source>
</evidence>
<protein>
    <submittedName>
        <fullName evidence="5">AraC-type DNA-binding protein</fullName>
    </submittedName>
</protein>
<dbReference type="GO" id="GO:0043565">
    <property type="term" value="F:sequence-specific DNA binding"/>
    <property type="evidence" value="ECO:0007669"/>
    <property type="project" value="InterPro"/>
</dbReference>
<dbReference type="Gene3D" id="1.10.10.60">
    <property type="entry name" value="Homeodomain-like"/>
    <property type="match status" value="1"/>
</dbReference>
<dbReference type="SMART" id="SM00342">
    <property type="entry name" value="HTH_ARAC"/>
    <property type="match status" value="1"/>
</dbReference>
<dbReference type="STRING" id="1123010.SAMN02745724_01936"/>
<dbReference type="OrthoDB" id="9783876at2"/>
<dbReference type="InterPro" id="IPR009057">
    <property type="entry name" value="Homeodomain-like_sf"/>
</dbReference>
<evidence type="ECO:0000313" key="6">
    <source>
        <dbReference type="Proteomes" id="UP000198862"/>
    </source>
</evidence>
<dbReference type="PANTHER" id="PTHR46796">
    <property type="entry name" value="HTH-TYPE TRANSCRIPTIONAL ACTIVATOR RHAS-RELATED"/>
    <property type="match status" value="1"/>
</dbReference>
<dbReference type="PROSITE" id="PS00041">
    <property type="entry name" value="HTH_ARAC_FAMILY_1"/>
    <property type="match status" value="1"/>
</dbReference>
<evidence type="ECO:0000256" key="1">
    <source>
        <dbReference type="ARBA" id="ARBA00023015"/>
    </source>
</evidence>
<dbReference type="PROSITE" id="PS01124">
    <property type="entry name" value="HTH_ARAC_FAMILY_2"/>
    <property type="match status" value="1"/>
</dbReference>
<evidence type="ECO:0000256" key="3">
    <source>
        <dbReference type="ARBA" id="ARBA00023163"/>
    </source>
</evidence>
<evidence type="ECO:0000259" key="4">
    <source>
        <dbReference type="PROSITE" id="PS01124"/>
    </source>
</evidence>
<keyword evidence="3" id="KW-0804">Transcription</keyword>
<organism evidence="5 6">
    <name type="scientific">Pseudoalteromonas denitrificans DSM 6059</name>
    <dbReference type="NCBI Taxonomy" id="1123010"/>
    <lineage>
        <taxon>Bacteria</taxon>
        <taxon>Pseudomonadati</taxon>
        <taxon>Pseudomonadota</taxon>
        <taxon>Gammaproteobacteria</taxon>
        <taxon>Alteromonadales</taxon>
        <taxon>Pseudoalteromonadaceae</taxon>
        <taxon>Pseudoalteromonas</taxon>
    </lineage>
</organism>
<dbReference type="InterPro" id="IPR018062">
    <property type="entry name" value="HTH_AraC-typ_CS"/>
</dbReference>
<gene>
    <name evidence="5" type="ORF">SAMN02745724_01936</name>
</gene>
<keyword evidence="1" id="KW-0805">Transcription regulation</keyword>
<accession>A0A1I1K8H4</accession>